<name>A0A5J6V5J7_9MICO</name>
<dbReference type="RefSeq" id="WP_158060809.1">
    <property type="nucleotide sequence ID" value="NZ_CP044427.1"/>
</dbReference>
<dbReference type="EMBL" id="CP044427">
    <property type="protein sequence ID" value="QFG68421.1"/>
    <property type="molecule type" value="Genomic_DNA"/>
</dbReference>
<gene>
    <name evidence="1" type="ORF">FY030_06565</name>
</gene>
<sequence>MTLYTQENEVEAGSWISPEPLQGAAQWRLDSSPEWVDSGEAVTLIEGKTYSMYGWTDDNSASTDHVTFTQADLDQLRPGQVRWGDPGRVTTLQEFASQACAAH</sequence>
<dbReference type="OrthoDB" id="4861196at2"/>
<accession>A0A5J6V5J7</accession>
<evidence type="ECO:0000313" key="2">
    <source>
        <dbReference type="Proteomes" id="UP000326546"/>
    </source>
</evidence>
<dbReference type="Proteomes" id="UP000326546">
    <property type="component" value="Chromosome"/>
</dbReference>
<protein>
    <submittedName>
        <fullName evidence="1">Uncharacterized protein</fullName>
    </submittedName>
</protein>
<reference evidence="1 2" key="1">
    <citation type="submission" date="2019-09" db="EMBL/GenBank/DDBJ databases">
        <title>Serinicoccus pratensis sp. nov., isolated from meadow soil.</title>
        <authorList>
            <person name="Zhang W."/>
        </authorList>
    </citation>
    <scope>NUCLEOTIDE SEQUENCE [LARGE SCALE GENOMIC DNA]</scope>
    <source>
        <strain evidence="1 2">W204</strain>
    </source>
</reference>
<organism evidence="1 2">
    <name type="scientific">Ornithinimicrobium pratense</name>
    <dbReference type="NCBI Taxonomy" id="2593973"/>
    <lineage>
        <taxon>Bacteria</taxon>
        <taxon>Bacillati</taxon>
        <taxon>Actinomycetota</taxon>
        <taxon>Actinomycetes</taxon>
        <taxon>Micrococcales</taxon>
        <taxon>Ornithinimicrobiaceae</taxon>
        <taxon>Ornithinimicrobium</taxon>
    </lineage>
</organism>
<keyword evidence="2" id="KW-1185">Reference proteome</keyword>
<proteinExistence type="predicted"/>
<evidence type="ECO:0000313" key="1">
    <source>
        <dbReference type="EMBL" id="QFG68421.1"/>
    </source>
</evidence>
<dbReference type="KEGG" id="serw:FY030_06565"/>
<dbReference type="AlphaFoldDB" id="A0A5J6V5J7"/>